<dbReference type="PANTHER" id="PTHR37816:SF2">
    <property type="entry name" value="DNA TOPOLOGY MODULATION PROTEIN FLAR-RELATED PROTEIN"/>
    <property type="match status" value="1"/>
</dbReference>
<evidence type="ECO:0000313" key="2">
    <source>
        <dbReference type="Proteomes" id="UP001151079"/>
    </source>
</evidence>
<protein>
    <submittedName>
        <fullName evidence="1">Uncharacterized protein</fullName>
    </submittedName>
</protein>
<dbReference type="InterPro" id="IPR052922">
    <property type="entry name" value="Cytidylate_Kinase-2"/>
</dbReference>
<accession>A0A9X2ZI15</accession>
<name>A0A9X2ZI15_9FLAO</name>
<dbReference type="EMBL" id="JAOZEW010000016">
    <property type="protein sequence ID" value="MCV9929091.1"/>
    <property type="molecule type" value="Genomic_DNA"/>
</dbReference>
<dbReference type="SUPFAM" id="SSF52540">
    <property type="entry name" value="P-loop containing nucleoside triphosphate hydrolases"/>
    <property type="match status" value="1"/>
</dbReference>
<reference evidence="1" key="1">
    <citation type="submission" date="2022-10" db="EMBL/GenBank/DDBJ databases">
        <title>Two novel species of Flavobacterium.</title>
        <authorList>
            <person name="Liu Q."/>
            <person name="Xin Y.-H."/>
        </authorList>
    </citation>
    <scope>NUCLEOTIDE SEQUENCE</scope>
    <source>
        <strain evidence="1">LS1R49</strain>
    </source>
</reference>
<dbReference type="Gene3D" id="3.40.50.300">
    <property type="entry name" value="P-loop containing nucleotide triphosphate hydrolases"/>
    <property type="match status" value="1"/>
</dbReference>
<gene>
    <name evidence="1" type="ORF">OIU83_15605</name>
</gene>
<sequence length="74" mass="8459">MRVHIFSASGSGVTMLGNALSEKLNIPYFYSDTYFWEKSNPPFTIKRNPEERNSAIQAELNNNENWIWGGSSMN</sequence>
<evidence type="ECO:0000313" key="1">
    <source>
        <dbReference type="EMBL" id="MCV9929091.1"/>
    </source>
</evidence>
<dbReference type="InterPro" id="IPR027417">
    <property type="entry name" value="P-loop_NTPase"/>
</dbReference>
<dbReference type="AlphaFoldDB" id="A0A9X2ZI15"/>
<dbReference type="RefSeq" id="WP_264207190.1">
    <property type="nucleotide sequence ID" value="NZ_JAOZEW010000016.1"/>
</dbReference>
<comment type="caution">
    <text evidence="1">The sequence shown here is derived from an EMBL/GenBank/DDBJ whole genome shotgun (WGS) entry which is preliminary data.</text>
</comment>
<proteinExistence type="predicted"/>
<dbReference type="PANTHER" id="PTHR37816">
    <property type="entry name" value="YALI0E33011P"/>
    <property type="match status" value="1"/>
</dbReference>
<organism evidence="1 2">
    <name type="scientific">Flavobacterium shii</name>
    <dbReference type="NCBI Taxonomy" id="2987687"/>
    <lineage>
        <taxon>Bacteria</taxon>
        <taxon>Pseudomonadati</taxon>
        <taxon>Bacteroidota</taxon>
        <taxon>Flavobacteriia</taxon>
        <taxon>Flavobacteriales</taxon>
        <taxon>Flavobacteriaceae</taxon>
        <taxon>Flavobacterium</taxon>
    </lineage>
</organism>
<dbReference type="Proteomes" id="UP001151079">
    <property type="component" value="Unassembled WGS sequence"/>
</dbReference>
<keyword evidence="2" id="KW-1185">Reference proteome</keyword>